<comment type="pathway">
    <text evidence="5">Terpene metabolism; lanosterol biosynthesis; lanosterol from farnesyl diphosphate: step 1/3.</text>
</comment>
<dbReference type="PANTHER" id="PTHR11626:SF2">
    <property type="entry name" value="SQUALENE SYNTHASE"/>
    <property type="match status" value="1"/>
</dbReference>
<sequence length="411" mass="46838">MGSLKAIVKHPDELYPMIKLKIASKHAEKQIPPEPHWAFCYSMLLKVSRSFAFVIQQLDVELRNAVCIFYLVLRALDTVEDDTSIPSDVKVPILEAFHRHIYDVKWHFACGTKEYKVLMDELHHVVTAFLELGRGYQEAIEEITKRMGAGMAKFILKEVETVDEYNEYCHYVAGLVGLGLSKLFYASKLENLAPDTLSNSMGLFLQKTNIIRDYLEDINEIPKSRMFWPREIWSKYANTLEDLKHEENSVKAVQCLNDMVTNALLHVEDCLKYMSALREPSIFRFCAIPQIMAIGTLALCYNNITVFRGVVKMRRGLTAKVMDGTKTMADVYGSFFDFSCLLKSKVEKSDPNATKTLSRIEAIQKSCVESGLLNKRRSYMLTSQPRCNSALIIAVFVLLAVIVAFLKKKMP</sequence>
<name>A0A0X9WHR6_NIGSA</name>
<keyword evidence="5" id="KW-1133">Transmembrane helix</keyword>
<comment type="cofactor">
    <cofactor evidence="1 5">
        <name>Mg(2+)</name>
        <dbReference type="ChEBI" id="CHEBI:18420"/>
    </cofactor>
</comment>
<reference evidence="6" key="1">
    <citation type="submission" date="2015-08" db="EMBL/GenBank/DDBJ databases">
        <authorList>
            <person name="Babu N.S."/>
            <person name="Beckwith C.J."/>
            <person name="Beseler K.G."/>
            <person name="Brison A."/>
            <person name="Carone J.V."/>
            <person name="Caskin T.P."/>
            <person name="Diamond M."/>
            <person name="Durham M.E."/>
            <person name="Foxe J.M."/>
            <person name="Go M."/>
            <person name="Henderson B.A."/>
            <person name="Jones I.B."/>
            <person name="McGettigan J.A."/>
            <person name="Micheletti S.J."/>
            <person name="Nasrallah M.E."/>
            <person name="Ortiz D."/>
            <person name="Piller C.R."/>
            <person name="Privatt S.R."/>
            <person name="Schneider S.L."/>
            <person name="Sharp S."/>
            <person name="Smith T.C."/>
            <person name="Stanton J.D."/>
            <person name="Ullery H.E."/>
            <person name="Wilson R.J."/>
            <person name="Serrano M.G."/>
            <person name="Buck G."/>
            <person name="Lee V."/>
            <person name="Wang Y."/>
            <person name="Carvalho R."/>
            <person name="Voegtly L."/>
            <person name="Shi R."/>
            <person name="Duckworth R."/>
            <person name="Johnson A."/>
            <person name="Loviza R."/>
            <person name="Walstead R."/>
            <person name="Shah Z."/>
            <person name="Kiflezghi M."/>
            <person name="Wade K."/>
            <person name="Ball S.L."/>
            <person name="Bradley K.W."/>
            <person name="Asai D.J."/>
            <person name="Bowman C.A."/>
            <person name="Russell D.A."/>
            <person name="Pope W.H."/>
            <person name="Jacobs-Sera D."/>
            <person name="Hendrix R.W."/>
            <person name="Hatfull G.F."/>
        </authorList>
    </citation>
    <scope>NUCLEOTIDE SEQUENCE</scope>
</reference>
<dbReference type="PANTHER" id="PTHR11626">
    <property type="entry name" value="FARNESYL-DIPHOSPHATE FARNESYLTRANSFERASE"/>
    <property type="match status" value="1"/>
</dbReference>
<dbReference type="SFLD" id="SFLDS00005">
    <property type="entry name" value="Isoprenoid_Synthase_Type_I"/>
    <property type="match status" value="1"/>
</dbReference>
<dbReference type="AlphaFoldDB" id="A0A0X9WHR6"/>
<feature type="transmembrane region" description="Helical" evidence="5">
    <location>
        <begin position="389"/>
        <end position="406"/>
    </location>
</feature>
<dbReference type="Pfam" id="PF00494">
    <property type="entry name" value="SQS_PSY"/>
    <property type="match status" value="1"/>
</dbReference>
<dbReference type="GO" id="GO:0051996">
    <property type="term" value="F:squalene synthase [NAD(P)H] activity"/>
    <property type="evidence" value="ECO:0007669"/>
    <property type="project" value="UniProtKB-UniRule"/>
</dbReference>
<dbReference type="InterPro" id="IPR044844">
    <property type="entry name" value="Trans_IPPS_euk-type"/>
</dbReference>
<dbReference type="EC" id="2.5.1.21" evidence="3 5"/>
<evidence type="ECO:0000256" key="2">
    <source>
        <dbReference type="ARBA" id="ARBA00006251"/>
    </source>
</evidence>
<comment type="similarity">
    <text evidence="2 5">Belongs to the phytoene/squalene synthase family.</text>
</comment>
<keyword evidence="5" id="KW-0812">Transmembrane</keyword>
<dbReference type="GO" id="GO:0055056">
    <property type="term" value="F:D-glucose transmembrane transporter activity"/>
    <property type="evidence" value="ECO:0007669"/>
    <property type="project" value="UniProtKB-UniRule"/>
</dbReference>
<comment type="function">
    <text evidence="5">Catalyzes the condensation of 2 farnesyl pyrophosphate (FPP) moieties to form squalene.</text>
</comment>
<accession>A0A0X9WHR6</accession>
<evidence type="ECO:0000313" key="6">
    <source>
        <dbReference type="EMBL" id="AMA66327.1"/>
    </source>
</evidence>
<dbReference type="NCBIfam" id="TIGR01559">
    <property type="entry name" value="squal_synth"/>
    <property type="match status" value="1"/>
</dbReference>
<evidence type="ECO:0000256" key="3">
    <source>
        <dbReference type="ARBA" id="ARBA00012373"/>
    </source>
</evidence>
<dbReference type="FunFam" id="1.10.600.10:FF:000012">
    <property type="entry name" value="Squalene synthase 1"/>
    <property type="match status" value="1"/>
</dbReference>
<keyword evidence="5" id="KW-0472">Membrane</keyword>
<dbReference type="SUPFAM" id="SSF48576">
    <property type="entry name" value="Terpenoid synthases"/>
    <property type="match status" value="1"/>
</dbReference>
<protein>
    <recommendedName>
        <fullName evidence="3 5">Squalene synthase</fullName>
        <ecNumber evidence="3 5">2.5.1.21</ecNumber>
    </recommendedName>
</protein>
<comment type="catalytic activity">
    <reaction evidence="5">
        <text>2 (2E,6E)-farnesyl diphosphate + NADPH + H(+) = squalene + 2 diphosphate + NADP(+)</text>
        <dbReference type="Rhea" id="RHEA:32295"/>
        <dbReference type="ChEBI" id="CHEBI:15378"/>
        <dbReference type="ChEBI" id="CHEBI:15440"/>
        <dbReference type="ChEBI" id="CHEBI:33019"/>
        <dbReference type="ChEBI" id="CHEBI:57783"/>
        <dbReference type="ChEBI" id="CHEBI:58349"/>
        <dbReference type="ChEBI" id="CHEBI:175763"/>
        <dbReference type="EC" id="2.5.1.21"/>
    </reaction>
</comment>
<dbReference type="InterPro" id="IPR008949">
    <property type="entry name" value="Isoprenoid_synthase_dom_sf"/>
</dbReference>
<dbReference type="SMR" id="A0A0X9WHR6"/>
<dbReference type="GO" id="GO:0045338">
    <property type="term" value="P:farnesyl diphosphate metabolic process"/>
    <property type="evidence" value="ECO:0007669"/>
    <property type="project" value="InterPro"/>
</dbReference>
<dbReference type="Gene3D" id="1.10.600.10">
    <property type="entry name" value="Farnesyl Diphosphate Synthase"/>
    <property type="match status" value="1"/>
</dbReference>
<dbReference type="GO" id="GO:0008610">
    <property type="term" value="P:lipid biosynthetic process"/>
    <property type="evidence" value="ECO:0007669"/>
    <property type="project" value="InterPro"/>
</dbReference>
<evidence type="ECO:0000256" key="4">
    <source>
        <dbReference type="ARBA" id="ARBA00022679"/>
    </source>
</evidence>
<comment type="catalytic activity">
    <reaction evidence="5">
        <text>2 (2E,6E)-farnesyl diphosphate + NADH + H(+) = squalene + 2 diphosphate + NAD(+)</text>
        <dbReference type="Rhea" id="RHEA:32299"/>
        <dbReference type="ChEBI" id="CHEBI:15378"/>
        <dbReference type="ChEBI" id="CHEBI:15440"/>
        <dbReference type="ChEBI" id="CHEBI:33019"/>
        <dbReference type="ChEBI" id="CHEBI:57540"/>
        <dbReference type="ChEBI" id="CHEBI:57945"/>
        <dbReference type="ChEBI" id="CHEBI:175763"/>
        <dbReference type="EC" id="2.5.1.21"/>
    </reaction>
</comment>
<dbReference type="UniPathway" id="UPA00767">
    <property type="reaction ID" value="UER00751"/>
</dbReference>
<evidence type="ECO:0000256" key="5">
    <source>
        <dbReference type="RuleBase" id="RU368088"/>
    </source>
</evidence>
<evidence type="ECO:0000256" key="1">
    <source>
        <dbReference type="ARBA" id="ARBA00001946"/>
    </source>
</evidence>
<dbReference type="GO" id="GO:0005789">
    <property type="term" value="C:endoplasmic reticulum membrane"/>
    <property type="evidence" value="ECO:0007669"/>
    <property type="project" value="TreeGrafter"/>
</dbReference>
<dbReference type="PROSITE" id="PS01044">
    <property type="entry name" value="SQUALEN_PHYTOEN_SYN_1"/>
    <property type="match status" value="1"/>
</dbReference>
<dbReference type="SFLD" id="SFLDG01018">
    <property type="entry name" value="Squalene/Phytoene_Synthase_Lik"/>
    <property type="match status" value="1"/>
</dbReference>
<keyword evidence="4 5" id="KW-0808">Transferase</keyword>
<dbReference type="InterPro" id="IPR033904">
    <property type="entry name" value="Trans_IPPS_HH"/>
</dbReference>
<dbReference type="EMBL" id="KT428712">
    <property type="protein sequence ID" value="AMA66327.1"/>
    <property type="molecule type" value="mRNA"/>
</dbReference>
<dbReference type="InterPro" id="IPR006449">
    <property type="entry name" value="Squal_synth-like"/>
</dbReference>
<dbReference type="InterPro" id="IPR019845">
    <property type="entry name" value="Squalene/phytoene_synthase_CS"/>
</dbReference>
<dbReference type="CDD" id="cd00683">
    <property type="entry name" value="Trans_IPPS_HH"/>
    <property type="match status" value="1"/>
</dbReference>
<dbReference type="InterPro" id="IPR002060">
    <property type="entry name" value="Squ/phyt_synthse"/>
</dbReference>
<dbReference type="PROSITE" id="PS01045">
    <property type="entry name" value="SQUALEN_PHYTOEN_SYN_2"/>
    <property type="match status" value="1"/>
</dbReference>
<proteinExistence type="evidence at transcript level"/>
<organism evidence="6">
    <name type="scientific">Nigella sativa</name>
    <name type="common">Black cumin</name>
    <dbReference type="NCBI Taxonomy" id="555479"/>
    <lineage>
        <taxon>Eukaryota</taxon>
        <taxon>Viridiplantae</taxon>
        <taxon>Streptophyta</taxon>
        <taxon>Embryophyta</taxon>
        <taxon>Tracheophyta</taxon>
        <taxon>Spermatophyta</taxon>
        <taxon>Magnoliopsida</taxon>
        <taxon>Ranunculales</taxon>
        <taxon>Ranunculaceae</taxon>
        <taxon>Ranunculoideae</taxon>
        <taxon>Nigelleae</taxon>
        <taxon>Nigella</taxon>
    </lineage>
</organism>